<name>A0AAV4P4B3_CAEEX</name>
<dbReference type="Proteomes" id="UP001054945">
    <property type="component" value="Unassembled WGS sequence"/>
</dbReference>
<keyword evidence="2" id="KW-1185">Reference proteome</keyword>
<protein>
    <submittedName>
        <fullName evidence="1">Uncharacterized protein</fullName>
    </submittedName>
</protein>
<organism evidence="1 2">
    <name type="scientific">Caerostris extrusa</name>
    <name type="common">Bark spider</name>
    <name type="synonym">Caerostris bankana</name>
    <dbReference type="NCBI Taxonomy" id="172846"/>
    <lineage>
        <taxon>Eukaryota</taxon>
        <taxon>Metazoa</taxon>
        <taxon>Ecdysozoa</taxon>
        <taxon>Arthropoda</taxon>
        <taxon>Chelicerata</taxon>
        <taxon>Arachnida</taxon>
        <taxon>Araneae</taxon>
        <taxon>Araneomorphae</taxon>
        <taxon>Entelegynae</taxon>
        <taxon>Araneoidea</taxon>
        <taxon>Araneidae</taxon>
        <taxon>Caerostris</taxon>
    </lineage>
</organism>
<evidence type="ECO:0000313" key="2">
    <source>
        <dbReference type="Proteomes" id="UP001054945"/>
    </source>
</evidence>
<gene>
    <name evidence="1" type="ORF">CEXT_670191</name>
</gene>
<evidence type="ECO:0000313" key="1">
    <source>
        <dbReference type="EMBL" id="GIX92132.1"/>
    </source>
</evidence>
<dbReference type="AlphaFoldDB" id="A0AAV4P4B3"/>
<dbReference type="EMBL" id="BPLR01021660">
    <property type="protein sequence ID" value="GIX92132.1"/>
    <property type="molecule type" value="Genomic_DNA"/>
</dbReference>
<proteinExistence type="predicted"/>
<sequence length="142" mass="16515">MYFVNYDTKQKAISIQYMMNDFISTSPMRNDQVTKFSALSQKNSLYIESTTEERFSTSQYSFDGKLKQSKAKMLFVGRCCSREEAAGSSGRRRQKKCSAYHSIRFGKLKQSKAKMLFVGRLKSSRQQWKTTTQEMFSILFVL</sequence>
<accession>A0AAV4P4B3</accession>
<reference evidence="1 2" key="1">
    <citation type="submission" date="2021-06" db="EMBL/GenBank/DDBJ databases">
        <title>Caerostris extrusa draft genome.</title>
        <authorList>
            <person name="Kono N."/>
            <person name="Arakawa K."/>
        </authorList>
    </citation>
    <scope>NUCLEOTIDE SEQUENCE [LARGE SCALE GENOMIC DNA]</scope>
</reference>
<comment type="caution">
    <text evidence="1">The sequence shown here is derived from an EMBL/GenBank/DDBJ whole genome shotgun (WGS) entry which is preliminary data.</text>
</comment>